<dbReference type="EMBL" id="LXQA010145770">
    <property type="protein sequence ID" value="MCI25189.1"/>
    <property type="molecule type" value="Genomic_DNA"/>
</dbReference>
<organism evidence="1 2">
    <name type="scientific">Trifolium medium</name>
    <dbReference type="NCBI Taxonomy" id="97028"/>
    <lineage>
        <taxon>Eukaryota</taxon>
        <taxon>Viridiplantae</taxon>
        <taxon>Streptophyta</taxon>
        <taxon>Embryophyta</taxon>
        <taxon>Tracheophyta</taxon>
        <taxon>Spermatophyta</taxon>
        <taxon>Magnoliopsida</taxon>
        <taxon>eudicotyledons</taxon>
        <taxon>Gunneridae</taxon>
        <taxon>Pentapetalae</taxon>
        <taxon>rosids</taxon>
        <taxon>fabids</taxon>
        <taxon>Fabales</taxon>
        <taxon>Fabaceae</taxon>
        <taxon>Papilionoideae</taxon>
        <taxon>50 kb inversion clade</taxon>
        <taxon>NPAAA clade</taxon>
        <taxon>Hologalegina</taxon>
        <taxon>IRL clade</taxon>
        <taxon>Trifolieae</taxon>
        <taxon>Trifolium</taxon>
    </lineage>
</organism>
<name>A0A392QMM0_9FABA</name>
<evidence type="ECO:0000313" key="2">
    <source>
        <dbReference type="Proteomes" id="UP000265520"/>
    </source>
</evidence>
<evidence type="ECO:0000313" key="1">
    <source>
        <dbReference type="EMBL" id="MCI25189.1"/>
    </source>
</evidence>
<dbReference type="AlphaFoldDB" id="A0A392QMM0"/>
<protein>
    <submittedName>
        <fullName evidence="1">Uncharacterized protein</fullName>
    </submittedName>
</protein>
<reference evidence="1 2" key="1">
    <citation type="journal article" date="2018" name="Front. Plant Sci.">
        <title>Red Clover (Trifolium pratense) and Zigzag Clover (T. medium) - A Picture of Genomic Similarities and Differences.</title>
        <authorList>
            <person name="Dluhosova J."/>
            <person name="Istvanek J."/>
            <person name="Nedelnik J."/>
            <person name="Repkova J."/>
        </authorList>
    </citation>
    <scope>NUCLEOTIDE SEQUENCE [LARGE SCALE GENOMIC DNA]</scope>
    <source>
        <strain evidence="2">cv. 10/8</strain>
        <tissue evidence="1">Leaf</tissue>
    </source>
</reference>
<dbReference type="Proteomes" id="UP000265520">
    <property type="component" value="Unassembled WGS sequence"/>
</dbReference>
<accession>A0A392QMM0</accession>
<comment type="caution">
    <text evidence="1">The sequence shown here is derived from an EMBL/GenBank/DDBJ whole genome shotgun (WGS) entry which is preliminary data.</text>
</comment>
<sequence length="89" mass="10173">MNKSKGNSKNFRFTDTRDSKLAGLSASGTLNHLTNFHMDDNDEVEDENVDHVDNYVNYSCTLDDEEEVEIPYCLLNKSKKKNMKIKIGV</sequence>
<proteinExistence type="predicted"/>
<keyword evidence="2" id="KW-1185">Reference proteome</keyword>